<dbReference type="AlphaFoldDB" id="A0A418NLT7"/>
<reference evidence="2 3" key="1">
    <citation type="submission" date="2018-08" db="EMBL/GenBank/DDBJ databases">
        <title>Altererythrobacter sp.Ery1 and Ery12, the genome sequencing of novel strains in genus Alterythrobacter.</title>
        <authorList>
            <person name="Cheng H."/>
            <person name="Wu Y.-H."/>
            <person name="Fang C."/>
            <person name="Xu X.-W."/>
        </authorList>
    </citation>
    <scope>NUCLEOTIDE SEQUENCE [LARGE SCALE GENOMIC DNA]</scope>
    <source>
        <strain evidence="2 3">Ery1</strain>
    </source>
</reference>
<sequence length="111" mass="12644">MDRRLPAHLEAAAILRLAESLGGFGTVIEKGERDSGTILLVTIFRGRAARLYERMPQLDGTRAFVLSREQDAENPLEFSEYLTRRKRQDGDIWILEADIADQERFVASLPR</sequence>
<dbReference type="EMBL" id="QXFK01000019">
    <property type="protein sequence ID" value="RIV76136.1"/>
    <property type="molecule type" value="Genomic_DNA"/>
</dbReference>
<evidence type="ECO:0000313" key="2">
    <source>
        <dbReference type="EMBL" id="RIV80811.1"/>
    </source>
</evidence>
<evidence type="ECO:0000313" key="1">
    <source>
        <dbReference type="EMBL" id="RIV76136.1"/>
    </source>
</evidence>
<proteinExistence type="predicted"/>
<dbReference type="Pfam" id="PF07372">
    <property type="entry name" value="DUF1491"/>
    <property type="match status" value="1"/>
</dbReference>
<evidence type="ECO:0000313" key="3">
    <source>
        <dbReference type="Proteomes" id="UP000285092"/>
    </source>
</evidence>
<comment type="caution">
    <text evidence="2">The sequence shown here is derived from an EMBL/GenBank/DDBJ whole genome shotgun (WGS) entry which is preliminary data.</text>
</comment>
<protein>
    <submittedName>
        <fullName evidence="2">DUF1491 family protein</fullName>
    </submittedName>
</protein>
<gene>
    <name evidence="2" type="ORF">D2V04_01980</name>
    <name evidence="1" type="ORF">D2V04_17145</name>
</gene>
<name>A0A418NLT7_9SPHN</name>
<accession>A0A418NLT7</accession>
<organism evidence="2 3">
    <name type="scientific">Pelagerythrobacter aerophilus</name>
    <dbReference type="NCBI Taxonomy" id="2306995"/>
    <lineage>
        <taxon>Bacteria</taxon>
        <taxon>Pseudomonadati</taxon>
        <taxon>Pseudomonadota</taxon>
        <taxon>Alphaproteobacteria</taxon>
        <taxon>Sphingomonadales</taxon>
        <taxon>Erythrobacteraceae</taxon>
        <taxon>Pelagerythrobacter</taxon>
    </lineage>
</organism>
<dbReference type="Gene3D" id="3.40.1530.20">
    <property type="entry name" value="Protein of unknown function (DUF1491)"/>
    <property type="match status" value="1"/>
</dbReference>
<dbReference type="InterPro" id="IPR009964">
    <property type="entry name" value="DUF1491"/>
</dbReference>
<dbReference type="OrthoDB" id="9809136at2"/>
<dbReference type="EMBL" id="QXFK01000008">
    <property type="protein sequence ID" value="RIV80811.1"/>
    <property type="molecule type" value="Genomic_DNA"/>
</dbReference>
<keyword evidence="3" id="KW-1185">Reference proteome</keyword>
<dbReference type="Proteomes" id="UP000285092">
    <property type="component" value="Unassembled WGS sequence"/>
</dbReference>